<evidence type="ECO:0000313" key="4">
    <source>
        <dbReference type="Proteomes" id="UP001595386"/>
    </source>
</evidence>
<feature type="signal peptide" evidence="1">
    <location>
        <begin position="1"/>
        <end position="19"/>
    </location>
</feature>
<feature type="chain" id="PRO_5046162601" evidence="1">
    <location>
        <begin position="20"/>
        <end position="165"/>
    </location>
</feature>
<dbReference type="InterPro" id="IPR000572">
    <property type="entry name" value="OxRdtase_Mopterin-bd_dom"/>
</dbReference>
<accession>A0ABV7BA43</accession>
<evidence type="ECO:0000259" key="2">
    <source>
        <dbReference type="Pfam" id="PF00174"/>
    </source>
</evidence>
<keyword evidence="1" id="KW-0732">Signal</keyword>
<gene>
    <name evidence="3" type="ORF">ACFODV_13655</name>
</gene>
<dbReference type="EMBL" id="JBHRSQ010000018">
    <property type="protein sequence ID" value="MFC2993070.1"/>
    <property type="molecule type" value="Genomic_DNA"/>
</dbReference>
<evidence type="ECO:0000256" key="1">
    <source>
        <dbReference type="SAM" id="SignalP"/>
    </source>
</evidence>
<dbReference type="Pfam" id="PF00174">
    <property type="entry name" value="Oxidored_molyb"/>
    <property type="match status" value="1"/>
</dbReference>
<dbReference type="InterPro" id="IPR036374">
    <property type="entry name" value="OxRdtase_Mopterin-bd_sf"/>
</dbReference>
<feature type="domain" description="Oxidoreductase molybdopterin-binding" evidence="2">
    <location>
        <begin position="70"/>
        <end position="139"/>
    </location>
</feature>
<proteinExistence type="predicted"/>
<comment type="caution">
    <text evidence="3">The sequence shown here is derived from an EMBL/GenBank/DDBJ whole genome shotgun (WGS) entry which is preliminary data.</text>
</comment>
<sequence length="165" mass="18793">MPGRCLKWVTMLLPALAMAEPLATPETSPLLSVSGEISVTNTGNEAHFDRGMLESLPRQSLSTSTVVTDGVNHFEGFLMRDLLEYLGTNGDTVVALALNDYRIEIPRDDFYAYDVLVADTMDGKRLTPRDKGPLWIVYPRDDHAELQDIRYDYRWVWQLHHLEIQ</sequence>
<protein>
    <submittedName>
        <fullName evidence="3">Molybdopterin-dependent oxidoreductase</fullName>
    </submittedName>
</protein>
<evidence type="ECO:0000313" key="3">
    <source>
        <dbReference type="EMBL" id="MFC2993070.1"/>
    </source>
</evidence>
<dbReference type="SUPFAM" id="SSF56524">
    <property type="entry name" value="Oxidoreductase molybdopterin-binding domain"/>
    <property type="match status" value="1"/>
</dbReference>
<dbReference type="Proteomes" id="UP001595386">
    <property type="component" value="Unassembled WGS sequence"/>
</dbReference>
<organism evidence="3 4">
    <name type="scientific">Halomonas tibetensis</name>
    <dbReference type="NCBI Taxonomy" id="2259590"/>
    <lineage>
        <taxon>Bacteria</taxon>
        <taxon>Pseudomonadati</taxon>
        <taxon>Pseudomonadota</taxon>
        <taxon>Gammaproteobacteria</taxon>
        <taxon>Oceanospirillales</taxon>
        <taxon>Halomonadaceae</taxon>
        <taxon>Halomonas</taxon>
    </lineage>
</organism>
<dbReference type="RefSeq" id="WP_379760346.1">
    <property type="nucleotide sequence ID" value="NZ_JBHRSQ010000018.1"/>
</dbReference>
<name>A0ABV7BA43_9GAMM</name>
<dbReference type="Gene3D" id="3.90.420.10">
    <property type="entry name" value="Oxidoreductase, molybdopterin-binding domain"/>
    <property type="match status" value="1"/>
</dbReference>
<keyword evidence="4" id="KW-1185">Reference proteome</keyword>
<reference evidence="4" key="1">
    <citation type="journal article" date="2019" name="Int. J. Syst. Evol. Microbiol.">
        <title>The Global Catalogue of Microorganisms (GCM) 10K type strain sequencing project: providing services to taxonomists for standard genome sequencing and annotation.</title>
        <authorList>
            <consortium name="The Broad Institute Genomics Platform"/>
            <consortium name="The Broad Institute Genome Sequencing Center for Infectious Disease"/>
            <person name="Wu L."/>
            <person name="Ma J."/>
        </authorList>
    </citation>
    <scope>NUCLEOTIDE SEQUENCE [LARGE SCALE GENOMIC DNA]</scope>
    <source>
        <strain evidence="4">KCTC 52660</strain>
    </source>
</reference>